<evidence type="ECO:0000256" key="2">
    <source>
        <dbReference type="SAM" id="MobiDB-lite"/>
    </source>
</evidence>
<feature type="region of interest" description="Disordered" evidence="2">
    <location>
        <begin position="374"/>
        <end position="414"/>
    </location>
</feature>
<dbReference type="SUPFAM" id="SSF56645">
    <property type="entry name" value="Acyl-CoA dehydrogenase NM domain-like"/>
    <property type="match status" value="1"/>
</dbReference>
<dbReference type="PANTHER" id="PTHR48083">
    <property type="entry name" value="MEDIUM-CHAIN SPECIFIC ACYL-COA DEHYDROGENASE, MITOCHONDRIAL-RELATED"/>
    <property type="match status" value="1"/>
</dbReference>
<dbReference type="InterPro" id="IPR006091">
    <property type="entry name" value="Acyl-CoA_Oxase/DH_mid-dom"/>
</dbReference>
<dbReference type="Proteomes" id="UP000783213">
    <property type="component" value="Unassembled WGS sequence"/>
</dbReference>
<dbReference type="Pfam" id="PF02770">
    <property type="entry name" value="Acyl-CoA_dh_M"/>
    <property type="match status" value="1"/>
</dbReference>
<reference evidence="5 6" key="1">
    <citation type="journal article" date="2020" name="Genome Biol. Evol.">
        <title>Comparative genomics of Sclerotiniaceae.</title>
        <authorList>
            <person name="Valero Jimenez C.A."/>
            <person name="Steentjes M."/>
            <person name="Scholten O.E."/>
            <person name="Van Kan J.A.L."/>
        </authorList>
    </citation>
    <scope>NUCLEOTIDE SEQUENCE [LARGE SCALE GENOMIC DNA]</scope>
    <source>
        <strain evidence="5 6">B1</strain>
    </source>
</reference>
<dbReference type="Gene3D" id="2.40.110.10">
    <property type="entry name" value="Butyryl-CoA Dehydrogenase, subunit A, domain 2"/>
    <property type="match status" value="1"/>
</dbReference>
<feature type="domain" description="Acyl-CoA oxidase/dehydrogenase middle" evidence="3">
    <location>
        <begin position="157"/>
        <end position="227"/>
    </location>
</feature>
<keyword evidence="1" id="KW-0560">Oxidoreductase</keyword>
<evidence type="ECO:0000259" key="3">
    <source>
        <dbReference type="Pfam" id="PF02770"/>
    </source>
</evidence>
<feature type="domain" description="Acyl-CoA dehydrogenase/oxidase N-terminal" evidence="4">
    <location>
        <begin position="26"/>
        <end position="153"/>
    </location>
</feature>
<organism evidence="5 6">
    <name type="scientific">Botrytis deweyae</name>
    <dbReference type="NCBI Taxonomy" id="2478750"/>
    <lineage>
        <taxon>Eukaryota</taxon>
        <taxon>Fungi</taxon>
        <taxon>Dikarya</taxon>
        <taxon>Ascomycota</taxon>
        <taxon>Pezizomycotina</taxon>
        <taxon>Leotiomycetes</taxon>
        <taxon>Helotiales</taxon>
        <taxon>Sclerotiniaceae</taxon>
        <taxon>Botrytis</taxon>
    </lineage>
</organism>
<dbReference type="InterPro" id="IPR013786">
    <property type="entry name" value="AcylCoA_DH/ox_N"/>
</dbReference>
<sequence length="414" mass="44489">MSSSVPIPFSEPPWLMGLPSPYYNASHRKWQKTCQALVSELLGEAGDWEKEGDVPVNLYQKFASANFLIPNLPSPLPVKWLKEIGITHLPGDLPVEEFDYMHTLIFTDEMHRSGSLGPSGAITTGFAFGVPPILKFGSHALQARFLPDLLTGKKRICIAITEPGAGSDVSAIETTARKSDDGAEWIVDGTKKWITNGLWSDYATMAVRTGGPGPGGLSLLVVPLLQNDLYRAGQRAGAAGESDRKRRRGHEIPDAEFQPRAAEHLDFRESDCAHGAASRVCVRAAAPGVWETADGAAGGKESLGALWGAARESLGLDRRVHVDDDAVARGGCGSGVGGLDGVGEGKGGYGVGELCVDCGVAFWGEWVYAEWDGGGGGTNLPRNPRRPHPRRQRRCHARSVHPTTRQELPIEDEE</sequence>
<dbReference type="EMBL" id="RCSX01000012">
    <property type="protein sequence ID" value="KAF7927635.1"/>
    <property type="molecule type" value="Genomic_DNA"/>
</dbReference>
<dbReference type="Gene3D" id="1.10.540.10">
    <property type="entry name" value="Acyl-CoA dehydrogenase/oxidase, N-terminal domain"/>
    <property type="match status" value="1"/>
</dbReference>
<dbReference type="Pfam" id="PF02771">
    <property type="entry name" value="Acyl-CoA_dh_N"/>
    <property type="match status" value="1"/>
</dbReference>
<accession>A0ABQ7ILF3</accession>
<gene>
    <name evidence="5" type="ORF">EAE98_006017</name>
</gene>
<dbReference type="InterPro" id="IPR050741">
    <property type="entry name" value="Acyl-CoA_dehydrogenase"/>
</dbReference>
<evidence type="ECO:0008006" key="7">
    <source>
        <dbReference type="Google" id="ProtNLM"/>
    </source>
</evidence>
<dbReference type="InterPro" id="IPR046373">
    <property type="entry name" value="Acyl-CoA_Oxase/DH_mid-dom_sf"/>
</dbReference>
<protein>
    <recommendedName>
        <fullName evidence="7">Acyl-CoA oxidase/dehydrogenase middle domain-containing protein</fullName>
    </recommendedName>
</protein>
<comment type="caution">
    <text evidence="5">The sequence shown here is derived from an EMBL/GenBank/DDBJ whole genome shotgun (WGS) entry which is preliminary data.</text>
</comment>
<keyword evidence="6" id="KW-1185">Reference proteome</keyword>
<dbReference type="InterPro" id="IPR009100">
    <property type="entry name" value="AcylCoA_DH/oxidase_NM_dom_sf"/>
</dbReference>
<evidence type="ECO:0000256" key="1">
    <source>
        <dbReference type="ARBA" id="ARBA00023002"/>
    </source>
</evidence>
<evidence type="ECO:0000259" key="4">
    <source>
        <dbReference type="Pfam" id="PF02771"/>
    </source>
</evidence>
<evidence type="ECO:0000313" key="5">
    <source>
        <dbReference type="EMBL" id="KAF7927635.1"/>
    </source>
</evidence>
<dbReference type="InterPro" id="IPR037069">
    <property type="entry name" value="AcylCoA_DH/ox_N_sf"/>
</dbReference>
<dbReference type="GeneID" id="62232791"/>
<dbReference type="RefSeq" id="XP_038810034.1">
    <property type="nucleotide sequence ID" value="XM_038953639.1"/>
</dbReference>
<proteinExistence type="predicted"/>
<evidence type="ECO:0000313" key="6">
    <source>
        <dbReference type="Proteomes" id="UP000783213"/>
    </source>
</evidence>
<feature type="compositionally biased region" description="Basic residues" evidence="2">
    <location>
        <begin position="383"/>
        <end position="399"/>
    </location>
</feature>
<dbReference type="PROSITE" id="PS00072">
    <property type="entry name" value="ACYL_COA_DH_1"/>
    <property type="match status" value="1"/>
</dbReference>
<dbReference type="InterPro" id="IPR006089">
    <property type="entry name" value="Acyl-CoA_DH_CS"/>
</dbReference>
<dbReference type="PANTHER" id="PTHR48083:SF15">
    <property type="entry name" value="ACYL-COA DEHYDROGENASE APDG"/>
    <property type="match status" value="1"/>
</dbReference>
<name>A0ABQ7ILF3_9HELO</name>
<feature type="region of interest" description="Disordered" evidence="2">
    <location>
        <begin position="235"/>
        <end position="255"/>
    </location>
</feature>